<evidence type="ECO:0000313" key="4">
    <source>
        <dbReference type="Proteomes" id="UP001245285"/>
    </source>
</evidence>
<gene>
    <name evidence="3" type="ORF">RM545_03265</name>
</gene>
<sequence length="330" mass="36261">MIKKIFFLTAVAIISTLNSKAQNPEIGGDAFAHTYSIVARDSVTGEMAVGVQSHWFSVGPLVSWGKSGVGVVATQSFVNPAYGPKGLELMEQGITADEALELLVNNDEGREFRQVAFLDMEGNTAAFTGENCVEAASHINRKNFSVQANMMLNEKVVPAMAEAFHLNADLPLAERVVEALKAAQNAGGDIRGKQSAALIVVGPEKAQNSWEDKKVDLRVDDHQNPVEELERLLKTARAYEHMNRGDLAVEEGNINKALKEYGTAEKMFPQNLEMKFWKAIALANSGRLEEAKPVFESIFAEDENWKTMLTRLPKAGLLDLSEKEVEEIIN</sequence>
<dbReference type="EMBL" id="JAVRHO010000003">
    <property type="protein sequence ID" value="MDT0645699.1"/>
    <property type="molecule type" value="Genomic_DNA"/>
</dbReference>
<evidence type="ECO:0000313" key="3">
    <source>
        <dbReference type="EMBL" id="MDT0645699.1"/>
    </source>
</evidence>
<evidence type="ECO:0000256" key="1">
    <source>
        <dbReference type="PROSITE-ProRule" id="PRU00339"/>
    </source>
</evidence>
<organism evidence="3 4">
    <name type="scientific">Autumnicola lenta</name>
    <dbReference type="NCBI Taxonomy" id="3075593"/>
    <lineage>
        <taxon>Bacteria</taxon>
        <taxon>Pseudomonadati</taxon>
        <taxon>Bacteroidota</taxon>
        <taxon>Flavobacteriia</taxon>
        <taxon>Flavobacteriales</taxon>
        <taxon>Flavobacteriaceae</taxon>
        <taxon>Autumnicola</taxon>
    </lineage>
</organism>
<feature type="chain" id="PRO_5046196256" evidence="2">
    <location>
        <begin position="22"/>
        <end position="330"/>
    </location>
</feature>
<feature type="signal peptide" evidence="2">
    <location>
        <begin position="1"/>
        <end position="21"/>
    </location>
</feature>
<dbReference type="InterPro" id="IPR010430">
    <property type="entry name" value="DUF1028"/>
</dbReference>
<dbReference type="SUPFAM" id="SSF48452">
    <property type="entry name" value="TPR-like"/>
    <property type="match status" value="1"/>
</dbReference>
<keyword evidence="4" id="KW-1185">Reference proteome</keyword>
<dbReference type="InterPro" id="IPR011990">
    <property type="entry name" value="TPR-like_helical_dom_sf"/>
</dbReference>
<protein>
    <submittedName>
        <fullName evidence="3">DUF1028 domain-containing protein</fullName>
    </submittedName>
</protein>
<dbReference type="RefSeq" id="WP_311493884.1">
    <property type="nucleotide sequence ID" value="NZ_JAVRHO010000003.1"/>
</dbReference>
<reference evidence="3 4" key="1">
    <citation type="submission" date="2023-09" db="EMBL/GenBank/DDBJ databases">
        <authorList>
            <person name="Rey-Velasco X."/>
        </authorList>
    </citation>
    <scope>NUCLEOTIDE SEQUENCE [LARGE SCALE GENOMIC DNA]</scope>
    <source>
        <strain evidence="3 4">F260</strain>
    </source>
</reference>
<dbReference type="InterPro" id="IPR019734">
    <property type="entry name" value="TPR_rpt"/>
</dbReference>
<name>A0ABU3CH78_9FLAO</name>
<dbReference type="SUPFAM" id="SSF56235">
    <property type="entry name" value="N-terminal nucleophile aminohydrolases (Ntn hydrolases)"/>
    <property type="match status" value="1"/>
</dbReference>
<dbReference type="PROSITE" id="PS50005">
    <property type="entry name" value="TPR"/>
    <property type="match status" value="1"/>
</dbReference>
<dbReference type="PANTHER" id="PTHR39328:SF1">
    <property type="entry name" value="BLL2871 PROTEIN"/>
    <property type="match status" value="1"/>
</dbReference>
<dbReference type="Proteomes" id="UP001245285">
    <property type="component" value="Unassembled WGS sequence"/>
</dbReference>
<evidence type="ECO:0000256" key="2">
    <source>
        <dbReference type="SAM" id="SignalP"/>
    </source>
</evidence>
<proteinExistence type="predicted"/>
<dbReference type="PANTHER" id="PTHR39328">
    <property type="entry name" value="BLL2871 PROTEIN"/>
    <property type="match status" value="1"/>
</dbReference>
<dbReference type="Pfam" id="PF06267">
    <property type="entry name" value="DUF1028"/>
    <property type="match status" value="1"/>
</dbReference>
<dbReference type="InterPro" id="IPR029055">
    <property type="entry name" value="Ntn_hydrolases_N"/>
</dbReference>
<accession>A0ABU3CH78</accession>
<keyword evidence="2" id="KW-0732">Signal</keyword>
<comment type="caution">
    <text evidence="3">The sequence shown here is derived from an EMBL/GenBank/DDBJ whole genome shotgun (WGS) entry which is preliminary data.</text>
</comment>
<feature type="repeat" description="TPR" evidence="1">
    <location>
        <begin position="238"/>
        <end position="271"/>
    </location>
</feature>
<dbReference type="Pfam" id="PF14559">
    <property type="entry name" value="TPR_19"/>
    <property type="match status" value="1"/>
</dbReference>
<dbReference type="Gene3D" id="3.60.20.10">
    <property type="entry name" value="Glutamine Phosphoribosylpyrophosphate, subunit 1, domain 1"/>
    <property type="match status" value="1"/>
</dbReference>
<keyword evidence="1" id="KW-0802">TPR repeat</keyword>